<dbReference type="GO" id="GO:0004146">
    <property type="term" value="F:dihydrofolate reductase activity"/>
    <property type="evidence" value="ECO:0007669"/>
    <property type="project" value="UniProtKB-EC"/>
</dbReference>
<keyword evidence="4" id="KW-0554">One-carbon metabolism</keyword>
<dbReference type="GO" id="GO:0006730">
    <property type="term" value="P:one-carbon metabolic process"/>
    <property type="evidence" value="ECO:0007669"/>
    <property type="project" value="UniProtKB-KW"/>
</dbReference>
<dbReference type="EC" id="1.5.1.3" evidence="3"/>
<evidence type="ECO:0000256" key="4">
    <source>
        <dbReference type="ARBA" id="ARBA00022563"/>
    </source>
</evidence>
<dbReference type="PANTHER" id="PTHR48069:SF3">
    <property type="entry name" value="DIHYDROFOLATE REDUCTASE"/>
    <property type="match status" value="1"/>
</dbReference>
<comment type="caution">
    <text evidence="11">The sequence shown here is derived from an EMBL/GenBank/DDBJ whole genome shotgun (WGS) entry which is preliminary data.</text>
</comment>
<dbReference type="PROSITE" id="PS51330">
    <property type="entry name" value="DHFR_2"/>
    <property type="match status" value="1"/>
</dbReference>
<comment type="catalytic activity">
    <reaction evidence="8">
        <text>(6S)-5,6,7,8-tetrahydrofolate + NADP(+) = 7,8-dihydrofolate + NADPH + H(+)</text>
        <dbReference type="Rhea" id="RHEA:15009"/>
        <dbReference type="ChEBI" id="CHEBI:15378"/>
        <dbReference type="ChEBI" id="CHEBI:57451"/>
        <dbReference type="ChEBI" id="CHEBI:57453"/>
        <dbReference type="ChEBI" id="CHEBI:57783"/>
        <dbReference type="ChEBI" id="CHEBI:58349"/>
        <dbReference type="EC" id="1.5.1.3"/>
    </reaction>
</comment>
<evidence type="ECO:0000256" key="8">
    <source>
        <dbReference type="ARBA" id="ARBA00048873"/>
    </source>
</evidence>
<dbReference type="GO" id="GO:0046452">
    <property type="term" value="P:dihydrofolate metabolic process"/>
    <property type="evidence" value="ECO:0007669"/>
    <property type="project" value="TreeGrafter"/>
</dbReference>
<accession>A0AAV6UGY8</accession>
<dbReference type="InterPro" id="IPR001796">
    <property type="entry name" value="DHFR_dom"/>
</dbReference>
<dbReference type="Proteomes" id="UP000827092">
    <property type="component" value="Unassembled WGS sequence"/>
</dbReference>
<dbReference type="PROSITE" id="PS00075">
    <property type="entry name" value="DHFR_1"/>
    <property type="match status" value="1"/>
</dbReference>
<evidence type="ECO:0000313" key="12">
    <source>
        <dbReference type="Proteomes" id="UP000827092"/>
    </source>
</evidence>
<dbReference type="GO" id="GO:0046654">
    <property type="term" value="P:tetrahydrofolate biosynthetic process"/>
    <property type="evidence" value="ECO:0007669"/>
    <property type="project" value="InterPro"/>
</dbReference>
<proteinExistence type="inferred from homology"/>
<evidence type="ECO:0000256" key="1">
    <source>
        <dbReference type="ARBA" id="ARBA00004903"/>
    </source>
</evidence>
<evidence type="ECO:0000256" key="6">
    <source>
        <dbReference type="ARBA" id="ARBA00023002"/>
    </source>
</evidence>
<sequence length="181" mass="20791">MVLHIIAAACENMGIGHKGQLPWRLKKEMAYFTEKTSATQNPGKQNAVIMGRKTWESIPKKMRPLPNRINVVLTTSLSSVEGAHHTTDSFEKAMAWLQEPTTKEKLDKVFVIGGESVYRMAMESEHPQVIYLTRILETFECDTFFPKLDEEKYSITKCEGVPEEVQEENGLRYKFEVYKTK</sequence>
<dbReference type="AlphaFoldDB" id="A0AAV6UGY8"/>
<dbReference type="Gene3D" id="3.40.430.10">
    <property type="entry name" value="Dihydrofolate Reductase, subunit A"/>
    <property type="match status" value="1"/>
</dbReference>
<comment type="function">
    <text evidence="7">Key enzyme in folate metabolism. Catalyzes an essential reaction for de novo glycine and purine synthesis, and for DNA precursor synthesis.</text>
</comment>
<keyword evidence="5" id="KW-0521">NADP</keyword>
<dbReference type="PRINTS" id="PR00070">
    <property type="entry name" value="DHFR"/>
</dbReference>
<name>A0AAV6UGY8_9ARAC</name>
<comment type="similarity">
    <text evidence="2 9">Belongs to the dihydrofolate reductase family.</text>
</comment>
<dbReference type="PANTHER" id="PTHR48069">
    <property type="entry name" value="DIHYDROFOLATE REDUCTASE"/>
    <property type="match status" value="1"/>
</dbReference>
<comment type="pathway">
    <text evidence="1">Cofactor biosynthesis; tetrahydrofolate biosynthesis; 5,6,7,8-tetrahydrofolate from 7,8-dihydrofolate: step 1/1.</text>
</comment>
<keyword evidence="6" id="KW-0560">Oxidoreductase</keyword>
<evidence type="ECO:0000256" key="5">
    <source>
        <dbReference type="ARBA" id="ARBA00022857"/>
    </source>
</evidence>
<organism evidence="11 12">
    <name type="scientific">Oedothorax gibbosus</name>
    <dbReference type="NCBI Taxonomy" id="931172"/>
    <lineage>
        <taxon>Eukaryota</taxon>
        <taxon>Metazoa</taxon>
        <taxon>Ecdysozoa</taxon>
        <taxon>Arthropoda</taxon>
        <taxon>Chelicerata</taxon>
        <taxon>Arachnida</taxon>
        <taxon>Araneae</taxon>
        <taxon>Araneomorphae</taxon>
        <taxon>Entelegynae</taxon>
        <taxon>Araneoidea</taxon>
        <taxon>Linyphiidae</taxon>
        <taxon>Erigoninae</taxon>
        <taxon>Oedothorax</taxon>
    </lineage>
</organism>
<dbReference type="GO" id="GO:0005739">
    <property type="term" value="C:mitochondrion"/>
    <property type="evidence" value="ECO:0007669"/>
    <property type="project" value="TreeGrafter"/>
</dbReference>
<keyword evidence="12" id="KW-1185">Reference proteome</keyword>
<dbReference type="GO" id="GO:0046655">
    <property type="term" value="P:folic acid metabolic process"/>
    <property type="evidence" value="ECO:0007669"/>
    <property type="project" value="TreeGrafter"/>
</dbReference>
<protein>
    <recommendedName>
        <fullName evidence="3">dihydrofolate reductase</fullName>
        <ecNumber evidence="3">1.5.1.3</ecNumber>
    </recommendedName>
</protein>
<dbReference type="Pfam" id="PF00186">
    <property type="entry name" value="DHFR_1"/>
    <property type="match status" value="1"/>
</dbReference>
<evidence type="ECO:0000259" key="10">
    <source>
        <dbReference type="PROSITE" id="PS51330"/>
    </source>
</evidence>
<evidence type="ECO:0000256" key="7">
    <source>
        <dbReference type="ARBA" id="ARBA00025067"/>
    </source>
</evidence>
<evidence type="ECO:0000256" key="3">
    <source>
        <dbReference type="ARBA" id="ARBA00012856"/>
    </source>
</evidence>
<dbReference type="InterPro" id="IPR012259">
    <property type="entry name" value="DHFR"/>
</dbReference>
<dbReference type="FunFam" id="3.40.430.10:FF:000002">
    <property type="entry name" value="Dihydrofolate reductase"/>
    <property type="match status" value="1"/>
</dbReference>
<gene>
    <name evidence="11" type="ORF">JTE90_017110</name>
</gene>
<dbReference type="SUPFAM" id="SSF53597">
    <property type="entry name" value="Dihydrofolate reductase-like"/>
    <property type="match status" value="1"/>
</dbReference>
<dbReference type="GO" id="GO:0050661">
    <property type="term" value="F:NADP binding"/>
    <property type="evidence" value="ECO:0007669"/>
    <property type="project" value="InterPro"/>
</dbReference>
<evidence type="ECO:0000313" key="11">
    <source>
        <dbReference type="EMBL" id="KAG8183024.1"/>
    </source>
</evidence>
<evidence type="ECO:0000256" key="2">
    <source>
        <dbReference type="ARBA" id="ARBA00009539"/>
    </source>
</evidence>
<dbReference type="InterPro" id="IPR017925">
    <property type="entry name" value="DHFR_CS"/>
</dbReference>
<dbReference type="CDD" id="cd00209">
    <property type="entry name" value="DHFR"/>
    <property type="match status" value="1"/>
</dbReference>
<reference evidence="11 12" key="1">
    <citation type="journal article" date="2022" name="Nat. Ecol. Evol.">
        <title>A masculinizing supergene underlies an exaggerated male reproductive morph in a spider.</title>
        <authorList>
            <person name="Hendrickx F."/>
            <person name="De Corte Z."/>
            <person name="Sonet G."/>
            <person name="Van Belleghem S.M."/>
            <person name="Kostlbacher S."/>
            <person name="Vangestel C."/>
        </authorList>
    </citation>
    <scope>NUCLEOTIDE SEQUENCE [LARGE SCALE GENOMIC DNA]</scope>
    <source>
        <strain evidence="11">W744_W776</strain>
    </source>
</reference>
<dbReference type="InterPro" id="IPR024072">
    <property type="entry name" value="DHFR-like_dom_sf"/>
</dbReference>
<feature type="domain" description="DHFR" evidence="10">
    <location>
        <begin position="2"/>
        <end position="180"/>
    </location>
</feature>
<evidence type="ECO:0000256" key="9">
    <source>
        <dbReference type="RuleBase" id="RU004474"/>
    </source>
</evidence>
<dbReference type="EMBL" id="JAFNEN010000436">
    <property type="protein sequence ID" value="KAG8183024.1"/>
    <property type="molecule type" value="Genomic_DNA"/>
</dbReference>